<dbReference type="EMBL" id="WIUZ02000028">
    <property type="protein sequence ID" value="KAF9777725.1"/>
    <property type="molecule type" value="Genomic_DNA"/>
</dbReference>
<organism evidence="3 4">
    <name type="scientific">Thelephora terrestris</name>
    <dbReference type="NCBI Taxonomy" id="56493"/>
    <lineage>
        <taxon>Eukaryota</taxon>
        <taxon>Fungi</taxon>
        <taxon>Dikarya</taxon>
        <taxon>Basidiomycota</taxon>
        <taxon>Agaricomycotina</taxon>
        <taxon>Agaricomycetes</taxon>
        <taxon>Thelephorales</taxon>
        <taxon>Thelephoraceae</taxon>
        <taxon>Thelephora</taxon>
    </lineage>
</organism>
<feature type="compositionally biased region" description="Basic and acidic residues" evidence="2">
    <location>
        <begin position="37"/>
        <end position="48"/>
    </location>
</feature>
<feature type="compositionally biased region" description="Basic and acidic residues" evidence="2">
    <location>
        <begin position="1039"/>
        <end position="1056"/>
    </location>
</feature>
<reference evidence="3" key="2">
    <citation type="submission" date="2020-11" db="EMBL/GenBank/DDBJ databases">
        <authorList>
            <consortium name="DOE Joint Genome Institute"/>
            <person name="Kuo A."/>
            <person name="Miyauchi S."/>
            <person name="Kiss E."/>
            <person name="Drula E."/>
            <person name="Kohler A."/>
            <person name="Sanchez-Garcia M."/>
            <person name="Andreopoulos B."/>
            <person name="Barry K.W."/>
            <person name="Bonito G."/>
            <person name="Buee M."/>
            <person name="Carver A."/>
            <person name="Chen C."/>
            <person name="Cichocki N."/>
            <person name="Clum A."/>
            <person name="Culley D."/>
            <person name="Crous P.W."/>
            <person name="Fauchery L."/>
            <person name="Girlanda M."/>
            <person name="Hayes R."/>
            <person name="Keri Z."/>
            <person name="Labutti K."/>
            <person name="Lipzen A."/>
            <person name="Lombard V."/>
            <person name="Magnuson J."/>
            <person name="Maillard F."/>
            <person name="Morin E."/>
            <person name="Murat C."/>
            <person name="Nolan M."/>
            <person name="Ohm R."/>
            <person name="Pangilinan J."/>
            <person name="Pereira M."/>
            <person name="Perotto S."/>
            <person name="Peter M."/>
            <person name="Riley R."/>
            <person name="Sitrit Y."/>
            <person name="Stielow B."/>
            <person name="Szollosi G."/>
            <person name="Zifcakova L."/>
            <person name="Stursova M."/>
            <person name="Spatafora J.W."/>
            <person name="Tedersoo L."/>
            <person name="Vaario L.-M."/>
            <person name="Yamada A."/>
            <person name="Yan M."/>
            <person name="Wang P."/>
            <person name="Xu J."/>
            <person name="Bruns T."/>
            <person name="Baldrian P."/>
            <person name="Vilgalys R."/>
            <person name="Henrissat B."/>
            <person name="Grigoriev I.V."/>
            <person name="Hibbett D."/>
            <person name="Nagy L.G."/>
            <person name="Martin F.M."/>
        </authorList>
    </citation>
    <scope>NUCLEOTIDE SEQUENCE</scope>
    <source>
        <strain evidence="3">UH-Tt-Lm1</strain>
    </source>
</reference>
<reference evidence="3" key="1">
    <citation type="journal article" date="2020" name="Nat. Commun.">
        <title>Large-scale genome sequencing of mycorrhizal fungi provides insights into the early evolution of symbiotic traits.</title>
        <authorList>
            <person name="Miyauchi S."/>
            <person name="Kiss E."/>
            <person name="Kuo A."/>
            <person name="Drula E."/>
            <person name="Kohler A."/>
            <person name="Sanchez-Garcia M."/>
            <person name="Morin E."/>
            <person name="Andreopoulos B."/>
            <person name="Barry K.W."/>
            <person name="Bonito G."/>
            <person name="Buee M."/>
            <person name="Carver A."/>
            <person name="Chen C."/>
            <person name="Cichocki N."/>
            <person name="Clum A."/>
            <person name="Culley D."/>
            <person name="Crous P.W."/>
            <person name="Fauchery L."/>
            <person name="Girlanda M."/>
            <person name="Hayes R.D."/>
            <person name="Keri Z."/>
            <person name="LaButti K."/>
            <person name="Lipzen A."/>
            <person name="Lombard V."/>
            <person name="Magnuson J."/>
            <person name="Maillard F."/>
            <person name="Murat C."/>
            <person name="Nolan M."/>
            <person name="Ohm R.A."/>
            <person name="Pangilinan J."/>
            <person name="Pereira M.F."/>
            <person name="Perotto S."/>
            <person name="Peter M."/>
            <person name="Pfister S."/>
            <person name="Riley R."/>
            <person name="Sitrit Y."/>
            <person name="Stielow J.B."/>
            <person name="Szollosi G."/>
            <person name="Zifcakova L."/>
            <person name="Stursova M."/>
            <person name="Spatafora J.W."/>
            <person name="Tedersoo L."/>
            <person name="Vaario L.M."/>
            <person name="Yamada A."/>
            <person name="Yan M."/>
            <person name="Wang P."/>
            <person name="Xu J."/>
            <person name="Bruns T."/>
            <person name="Baldrian P."/>
            <person name="Vilgalys R."/>
            <person name="Dunand C."/>
            <person name="Henrissat B."/>
            <person name="Grigoriev I.V."/>
            <person name="Hibbett D."/>
            <person name="Nagy L.G."/>
            <person name="Martin F.M."/>
        </authorList>
    </citation>
    <scope>NUCLEOTIDE SEQUENCE</scope>
    <source>
        <strain evidence="3">UH-Tt-Lm1</strain>
    </source>
</reference>
<dbReference type="Proteomes" id="UP000736335">
    <property type="component" value="Unassembled WGS sequence"/>
</dbReference>
<feature type="region of interest" description="Disordered" evidence="2">
    <location>
        <begin position="1"/>
        <end position="48"/>
    </location>
</feature>
<feature type="compositionally biased region" description="Basic and acidic residues" evidence="2">
    <location>
        <begin position="386"/>
        <end position="396"/>
    </location>
</feature>
<keyword evidence="1" id="KW-0175">Coiled coil</keyword>
<keyword evidence="4" id="KW-1185">Reference proteome</keyword>
<feature type="compositionally biased region" description="Polar residues" evidence="2">
    <location>
        <begin position="747"/>
        <end position="759"/>
    </location>
</feature>
<feature type="region of interest" description="Disordered" evidence="2">
    <location>
        <begin position="747"/>
        <end position="795"/>
    </location>
</feature>
<proteinExistence type="predicted"/>
<feature type="compositionally biased region" description="Basic residues" evidence="2">
    <location>
        <begin position="125"/>
        <end position="136"/>
    </location>
</feature>
<evidence type="ECO:0000256" key="2">
    <source>
        <dbReference type="SAM" id="MobiDB-lite"/>
    </source>
</evidence>
<feature type="compositionally biased region" description="Low complexity" evidence="2">
    <location>
        <begin position="147"/>
        <end position="157"/>
    </location>
</feature>
<accession>A0A9P6H2E7</accession>
<feature type="coiled-coil region" evidence="1">
    <location>
        <begin position="545"/>
        <end position="636"/>
    </location>
</feature>
<name>A0A9P6H2E7_9AGAM</name>
<feature type="compositionally biased region" description="Basic and acidic residues" evidence="2">
    <location>
        <begin position="1"/>
        <end position="30"/>
    </location>
</feature>
<evidence type="ECO:0000313" key="4">
    <source>
        <dbReference type="Proteomes" id="UP000736335"/>
    </source>
</evidence>
<feature type="region of interest" description="Disordered" evidence="2">
    <location>
        <begin position="113"/>
        <end position="186"/>
    </location>
</feature>
<feature type="compositionally biased region" description="Basic and acidic residues" evidence="2">
    <location>
        <begin position="1011"/>
        <end position="1029"/>
    </location>
</feature>
<protein>
    <submittedName>
        <fullName evidence="3">Uncharacterized protein</fullName>
    </submittedName>
</protein>
<dbReference type="AlphaFoldDB" id="A0A9P6H2E7"/>
<gene>
    <name evidence="3" type="ORF">BJ322DRAFT_1025568</name>
</gene>
<evidence type="ECO:0000256" key="1">
    <source>
        <dbReference type="SAM" id="Coils"/>
    </source>
</evidence>
<feature type="compositionally biased region" description="Basic and acidic residues" evidence="2">
    <location>
        <begin position="301"/>
        <end position="335"/>
    </location>
</feature>
<feature type="region of interest" description="Disordered" evidence="2">
    <location>
        <begin position="952"/>
        <end position="1056"/>
    </location>
</feature>
<feature type="region of interest" description="Disordered" evidence="2">
    <location>
        <begin position="301"/>
        <end position="413"/>
    </location>
</feature>
<sequence>MRPDNERTGRRDCQKRDEKSSFKEGPDTELYRTISVPERKELTPKIDPSQRQDMLVGCPLTRGAGNEGKLDCGAEERMGVGWEGESRDCWMTRSANEQEEVYSQTRLTPIVESEVQHPGALSGSPRRKADRARRTARVASTGGEMVGISSSISGPPSQRGGWVGNGRESVDRSKVSGGRTITNPGGTIHQLKAWEPGKRNEWARGMKTRHVGDQMEEASCKSEEEEHVRAGWHANVRQGGYCRHLWGNGLSEKRVHLGNTNARSVAAGKCERKFLAKPERREKRVEGGRVVVDDGGAMWAGREKSASADQPEAKDLGDTINRKTVEGKEDYRSGKDGSTNPEGSVDLSKARQEEETLGEHEPIGMKNSPSHGHAREGVCLPAGKYESGRRQGERTRPVWQHGPGNNLSPHTAQRGRAVVRSKLTIWTTTAAHGISTISRIDRHAAARKTYATAAGTPYTTDDQILEIVKEVDAEHLRETIPHLMGLTWDDELWVRSMIAEKVVFQMRGRFGELEHPIKKELWYTLQRGIYDQDLLEHGATVPPAVERLEREVKEAKADVLRLSAEGLLMKETLAAFQQGTNKALEAMVANHQELIAGLKVRDNNIKGALARRDEKTEQLEDVVAVLTAQVASLQDKTCNCKEGPKLVGQGTADVPFELEYADEVVLPSPNPSSYATPPVENAVPVPTPAPASTLAKSDKENCRRCPLQPISQLVKIEDEVMEVDRAEDVPRAIELSRMVTSLVEVGNESSAIGSTVPTDRSSRRSSFATSSDSRERIPPRGVTRETEGRSSTTSIVLPNSHPVMEMWDQVFQSSVTSGRLIGPLEGISSYRLELVVQLSAEDGDAMFGEVLARRGQHYNLRDGRLMTMRPALVVDSLGIDKECEAFKHKKWNIIRLALVYVVDTVSVITSLIFSFPNLRELITYHLELWPDEPSPTIPDASQRGPLELLSIHSTEGICGKRMNSERESRDMNGRTRQKTTGKPENETTDNKQRETSGYVGTTESEIGTPAGHERPEGRRERGRDDEGTEGRTVATLLGLRRERERERERERGNAAD</sequence>
<feature type="compositionally biased region" description="Basic and acidic residues" evidence="2">
    <location>
        <begin position="962"/>
        <end position="973"/>
    </location>
</feature>
<comment type="caution">
    <text evidence="3">The sequence shown here is derived from an EMBL/GenBank/DDBJ whole genome shotgun (WGS) entry which is preliminary data.</text>
</comment>
<feature type="compositionally biased region" description="Basic and acidic residues" evidence="2">
    <location>
        <begin position="348"/>
        <end position="363"/>
    </location>
</feature>
<feature type="compositionally biased region" description="Basic and acidic residues" evidence="2">
    <location>
        <begin position="981"/>
        <end position="994"/>
    </location>
</feature>
<feature type="compositionally biased region" description="Basic and acidic residues" evidence="2">
    <location>
        <begin position="772"/>
        <end position="788"/>
    </location>
</feature>
<evidence type="ECO:0000313" key="3">
    <source>
        <dbReference type="EMBL" id="KAF9777725.1"/>
    </source>
</evidence>